<evidence type="ECO:0000259" key="3">
    <source>
        <dbReference type="Pfam" id="PF20232"/>
    </source>
</evidence>
<dbReference type="Pfam" id="PF20232">
    <property type="entry name" value="T6SS_FHA_C"/>
    <property type="match status" value="1"/>
</dbReference>
<organism evidence="4 5">
    <name type="scientific">Paraburkholderia piptadeniae</name>
    <dbReference type="NCBI Taxonomy" id="1701573"/>
    <lineage>
        <taxon>Bacteria</taxon>
        <taxon>Pseudomonadati</taxon>
        <taxon>Pseudomonadota</taxon>
        <taxon>Betaproteobacteria</taxon>
        <taxon>Burkholderiales</taxon>
        <taxon>Burkholderiaceae</taxon>
        <taxon>Paraburkholderia</taxon>
    </lineage>
</organism>
<dbReference type="InterPro" id="IPR008984">
    <property type="entry name" value="SMAD_FHA_dom_sf"/>
</dbReference>
<evidence type="ECO:0000313" key="4">
    <source>
        <dbReference type="EMBL" id="SIT51124.1"/>
    </source>
</evidence>
<feature type="domain" description="FHA" evidence="2">
    <location>
        <begin position="27"/>
        <end position="94"/>
    </location>
</feature>
<name>A0A1N7SUH1_9BURK</name>
<dbReference type="InterPro" id="IPR000253">
    <property type="entry name" value="FHA_dom"/>
</dbReference>
<protein>
    <submittedName>
        <fullName evidence="4">FHA domain protein</fullName>
    </submittedName>
</protein>
<sequence>MQLTVIEHAGRPVQRGATAIFHPPGGTIGRNVDNHLVLPDETRQISRLQALLQIDGARCVLKNLSSVSVIEVNSTPLACAEERQIEPGDAIRIGSYMLRAVDDRASSSDAPQDSQATTDHPVQDDFWQSLESRFGNSNPGGRQPGSRERQAPSERHASTAYDDLRHVPSDPLALFSSSIDGPQDGMLRGSQSSLPDSVSPLPPAAVGKRDRPFDAPYAAPDHAADWAQTMRAQPLATAAAISAQALQPKHDLNEAAAAKRGNATAEPLLTAFLRGAGLDTASDQWTAEQLHTAGQLLALFANGTVKLLSSRSILKREVKADMTVLLDRENNPLKLLPDGGAVLRQMFGLPFPGFMSPEGAVSDAFDDLHAHQIAMVAGMRAALTELLRRFAPERIEQRTPVERLLDRYVPAWRKAKLWNAFAKLHRDTLLAVEDDFSAVFGSAFLAAYDTEVAQYRKHCRG</sequence>
<feature type="region of interest" description="Disordered" evidence="1">
    <location>
        <begin position="131"/>
        <end position="206"/>
    </location>
</feature>
<dbReference type="Gene3D" id="2.60.200.20">
    <property type="match status" value="1"/>
</dbReference>
<reference evidence="4" key="1">
    <citation type="submission" date="2016-12" db="EMBL/GenBank/DDBJ databases">
        <authorList>
            <person name="Moulin L."/>
        </authorList>
    </citation>
    <scope>NUCLEOTIDE SEQUENCE [LARGE SCALE GENOMIC DNA]</scope>
    <source>
        <strain evidence="4">STM 7183</strain>
    </source>
</reference>
<dbReference type="CDD" id="cd00060">
    <property type="entry name" value="FHA"/>
    <property type="match status" value="1"/>
</dbReference>
<comment type="caution">
    <text evidence="4">The sequence shown here is derived from an EMBL/GenBank/DDBJ whole genome shotgun (WGS) entry which is preliminary data.</text>
</comment>
<feature type="compositionally biased region" description="Polar residues" evidence="1">
    <location>
        <begin position="131"/>
        <end position="140"/>
    </location>
</feature>
<dbReference type="AlphaFoldDB" id="A0A1N7SUH1"/>
<dbReference type="InterPro" id="IPR046883">
    <property type="entry name" value="T6SS_FHA_C"/>
</dbReference>
<dbReference type="RefSeq" id="WP_087739657.1">
    <property type="nucleotide sequence ID" value="NZ_CYGY02000101.1"/>
</dbReference>
<feature type="compositionally biased region" description="Basic and acidic residues" evidence="1">
    <location>
        <begin position="145"/>
        <end position="168"/>
    </location>
</feature>
<dbReference type="EMBL" id="CYGY02000101">
    <property type="protein sequence ID" value="SIT51124.1"/>
    <property type="molecule type" value="Genomic_DNA"/>
</dbReference>
<feature type="domain" description="Type VI secretion system FHA" evidence="3">
    <location>
        <begin position="274"/>
        <end position="450"/>
    </location>
</feature>
<evidence type="ECO:0000313" key="5">
    <source>
        <dbReference type="Proteomes" id="UP000195569"/>
    </source>
</evidence>
<keyword evidence="5" id="KW-1185">Reference proteome</keyword>
<dbReference type="SUPFAM" id="SSF49879">
    <property type="entry name" value="SMAD/FHA domain"/>
    <property type="match status" value="1"/>
</dbReference>
<dbReference type="Pfam" id="PF00498">
    <property type="entry name" value="FHA"/>
    <property type="match status" value="1"/>
</dbReference>
<dbReference type="OrthoDB" id="273564at2"/>
<proteinExistence type="predicted"/>
<dbReference type="InterPro" id="IPR017735">
    <property type="entry name" value="T6SS_FHA"/>
</dbReference>
<dbReference type="Proteomes" id="UP000195569">
    <property type="component" value="Unassembled WGS sequence"/>
</dbReference>
<evidence type="ECO:0000259" key="2">
    <source>
        <dbReference type="Pfam" id="PF00498"/>
    </source>
</evidence>
<accession>A0A1N7SUH1</accession>
<evidence type="ECO:0000256" key="1">
    <source>
        <dbReference type="SAM" id="MobiDB-lite"/>
    </source>
</evidence>
<gene>
    <name evidence="4" type="ORF">BN2476_1010041</name>
</gene>
<dbReference type="NCBIfam" id="TIGR03354">
    <property type="entry name" value="VI_FHA"/>
    <property type="match status" value="1"/>
</dbReference>